<feature type="transmembrane region" description="Helical" evidence="7">
    <location>
        <begin position="128"/>
        <end position="147"/>
    </location>
</feature>
<keyword evidence="4 7" id="KW-1133">Transmembrane helix</keyword>
<protein>
    <submittedName>
        <fullName evidence="10">Ferlin C-terminal domain-containing protein</fullName>
    </submittedName>
</protein>
<dbReference type="GO" id="GO:0007009">
    <property type="term" value="P:plasma membrane organization"/>
    <property type="evidence" value="ECO:0007669"/>
    <property type="project" value="TreeGrafter"/>
</dbReference>
<evidence type="ECO:0000256" key="6">
    <source>
        <dbReference type="SAM" id="MobiDB-lite"/>
    </source>
</evidence>
<dbReference type="WBParaSite" id="PgE032_g001_t02">
    <property type="protein sequence ID" value="PgE032_g001_t02"/>
    <property type="gene ID" value="PgE032_g001"/>
</dbReference>
<evidence type="ECO:0000256" key="4">
    <source>
        <dbReference type="ARBA" id="ARBA00022989"/>
    </source>
</evidence>
<evidence type="ECO:0000256" key="5">
    <source>
        <dbReference type="ARBA" id="ARBA00023136"/>
    </source>
</evidence>
<dbReference type="PANTHER" id="PTHR12546">
    <property type="entry name" value="FER-1-LIKE"/>
    <property type="match status" value="1"/>
</dbReference>
<dbReference type="GO" id="GO:0061025">
    <property type="term" value="P:membrane fusion"/>
    <property type="evidence" value="ECO:0007669"/>
    <property type="project" value="TreeGrafter"/>
</dbReference>
<name>A0A914ZY15_PARUN</name>
<feature type="region of interest" description="Disordered" evidence="6">
    <location>
        <begin position="40"/>
        <end position="65"/>
    </location>
</feature>
<evidence type="ECO:0000256" key="7">
    <source>
        <dbReference type="SAM" id="Phobius"/>
    </source>
</evidence>
<evidence type="ECO:0000256" key="2">
    <source>
        <dbReference type="ARBA" id="ARBA00022692"/>
    </source>
</evidence>
<keyword evidence="2 7" id="KW-0812">Transmembrane</keyword>
<dbReference type="GO" id="GO:0016020">
    <property type="term" value="C:membrane"/>
    <property type="evidence" value="ECO:0007669"/>
    <property type="project" value="UniProtKB-SubCell"/>
</dbReference>
<evidence type="ECO:0000313" key="9">
    <source>
        <dbReference type="Proteomes" id="UP000887569"/>
    </source>
</evidence>
<dbReference type="AlphaFoldDB" id="A0A914ZY15"/>
<sequence length="148" mass="17267">MNSALLKKLDFDARKKKDDDCDPKLQYLTGNVELQINLLTQEEASSEPVGRKRRKPNHSPYLPPPDRAHMDHFWLTSRVKRLSEVLWRKCGKKSIIISCLMLFAGEADLGVFCARCVTFTIFRLMLLWVHYRLCSPIFLLLVHCFLFL</sequence>
<dbReference type="Pfam" id="PF16165">
    <property type="entry name" value="Ferlin_C"/>
    <property type="match status" value="1"/>
</dbReference>
<keyword evidence="9" id="KW-1185">Reference proteome</keyword>
<organism evidence="9 10">
    <name type="scientific">Parascaris univalens</name>
    <name type="common">Nematode worm</name>
    <dbReference type="NCBI Taxonomy" id="6257"/>
    <lineage>
        <taxon>Eukaryota</taxon>
        <taxon>Metazoa</taxon>
        <taxon>Ecdysozoa</taxon>
        <taxon>Nematoda</taxon>
        <taxon>Chromadorea</taxon>
        <taxon>Rhabditida</taxon>
        <taxon>Spirurina</taxon>
        <taxon>Ascaridomorpha</taxon>
        <taxon>Ascaridoidea</taxon>
        <taxon>Ascarididae</taxon>
        <taxon>Parascaris</taxon>
    </lineage>
</organism>
<reference evidence="10" key="1">
    <citation type="submission" date="2022-11" db="UniProtKB">
        <authorList>
            <consortium name="WormBaseParasite"/>
        </authorList>
    </citation>
    <scope>IDENTIFICATION</scope>
</reference>
<evidence type="ECO:0000256" key="3">
    <source>
        <dbReference type="ARBA" id="ARBA00022737"/>
    </source>
</evidence>
<feature type="domain" description="Ferlin C-terminal" evidence="8">
    <location>
        <begin position="22"/>
        <end position="102"/>
    </location>
</feature>
<dbReference type="Proteomes" id="UP000887569">
    <property type="component" value="Unplaced"/>
</dbReference>
<evidence type="ECO:0000259" key="8">
    <source>
        <dbReference type="Pfam" id="PF16165"/>
    </source>
</evidence>
<evidence type="ECO:0000256" key="1">
    <source>
        <dbReference type="ARBA" id="ARBA00004370"/>
    </source>
</evidence>
<dbReference type="InterPro" id="IPR037721">
    <property type="entry name" value="Ferlin"/>
</dbReference>
<accession>A0A914ZY15</accession>
<dbReference type="PANTHER" id="PTHR12546:SF33">
    <property type="entry name" value="SPERM VESICLE FUSION PROTEIN FER-1"/>
    <property type="match status" value="1"/>
</dbReference>
<keyword evidence="5 7" id="KW-0472">Membrane</keyword>
<comment type="subcellular location">
    <subcellularLocation>
        <location evidence="1">Membrane</location>
    </subcellularLocation>
</comment>
<keyword evidence="3" id="KW-0677">Repeat</keyword>
<evidence type="ECO:0000313" key="10">
    <source>
        <dbReference type="WBParaSite" id="PgE032_g001_t02"/>
    </source>
</evidence>
<proteinExistence type="predicted"/>
<dbReference type="InterPro" id="IPR032362">
    <property type="entry name" value="Ferlin_C"/>
</dbReference>